<dbReference type="Gene3D" id="3.40.50.11790">
    <property type="match status" value="1"/>
</dbReference>
<dbReference type="InterPro" id="IPR035089">
    <property type="entry name" value="Phage_sheath_subtilisin"/>
</dbReference>
<organism evidence="11">
    <name type="scientific">Siphoviridae sp. ctZpP9</name>
    <dbReference type="NCBI Taxonomy" id="2826386"/>
    <lineage>
        <taxon>Viruses</taxon>
        <taxon>Duplodnaviria</taxon>
        <taxon>Heunggongvirae</taxon>
        <taxon>Uroviricota</taxon>
        <taxon>Caudoviricetes</taxon>
    </lineage>
</organism>
<sequence>MAAGGTWTVQNKVRPGIYFKFRSKNQQNLTVGDRGKVTICEPMSWGPVGKVMEIAAGEDMTPYTGYDITDVHNRFASMIFSGSNRTAAPTKLLLYRPAAADSAKATGTIAPLTATAKYPGSRGNDIVVIVTALTSPEGSFQVSTVVDGVVKDQQTGKTVADLTGNDWVDFSGTGALAANVGTQLSGGKDGEVNSAAYSAYLTNIEPYNFDSMLYDGDDTTVKTAMETFIKRVNTEVGRFSQLVEANATNPDTRFIVNVCSGLVMNDGTTLTPKEAVWWVGGALSGATYSNDLTNASVPNAVDISPKMTHNQYVDAINAGKFVFNADDGTVRVEYDINSLVTYTSEIGEVYRYNRTMRLCNTIANDLYKQFAQSYVGIVDNTEDGRRQYKSAIVKYLNQIQASGGIQNFDGETDVIVEAGEAKDAVLITLAIEAVGSTNKIYITLDVA</sequence>
<feature type="domain" description="Tail sheath protein C-terminal" evidence="10">
    <location>
        <begin position="348"/>
        <end position="446"/>
    </location>
</feature>
<dbReference type="Gene3D" id="2.60.40.4290">
    <property type="match status" value="1"/>
</dbReference>
<keyword evidence="4" id="KW-1242">Viral contractile tail ejection system</keyword>
<dbReference type="Pfam" id="PF17481">
    <property type="entry name" value="Phage_sheath_domII"/>
    <property type="match status" value="1"/>
</dbReference>
<evidence type="ECO:0000256" key="2">
    <source>
        <dbReference type="ARBA" id="ARBA00022595"/>
    </source>
</evidence>
<evidence type="ECO:0000256" key="7">
    <source>
        <dbReference type="ARBA" id="ARBA00023296"/>
    </source>
</evidence>
<evidence type="ECO:0000256" key="3">
    <source>
        <dbReference type="ARBA" id="ARBA00022732"/>
    </source>
</evidence>
<evidence type="ECO:0000259" key="8">
    <source>
        <dbReference type="Pfam" id="PF04984"/>
    </source>
</evidence>
<evidence type="ECO:0000259" key="9">
    <source>
        <dbReference type="Pfam" id="PF17481"/>
    </source>
</evidence>
<keyword evidence="2" id="KW-1162">Viral penetration into host cytoplasm</keyword>
<name>A0A8S5MVJ6_9CAUD</name>
<dbReference type="GO" id="GO:0099000">
    <property type="term" value="P:symbiont genome ejection through host cell envelope, contractile tail mechanism"/>
    <property type="evidence" value="ECO:0007669"/>
    <property type="project" value="UniProtKB-KW"/>
</dbReference>
<keyword evidence="5" id="KW-0946">Virion</keyword>
<evidence type="ECO:0000256" key="6">
    <source>
        <dbReference type="ARBA" id="ARBA00023009"/>
    </source>
</evidence>
<keyword evidence="7" id="KW-1160">Virus entry into host cell</keyword>
<comment type="similarity">
    <text evidence="1">Belongs to the myoviridae tail sheath protein family.</text>
</comment>
<accession>A0A8S5MVJ6</accession>
<evidence type="ECO:0000256" key="1">
    <source>
        <dbReference type="ARBA" id="ARBA00008005"/>
    </source>
</evidence>
<evidence type="ECO:0000256" key="4">
    <source>
        <dbReference type="ARBA" id="ARBA00022766"/>
    </source>
</evidence>
<feature type="domain" description="Phage tail sheath protein-like beta-sandwich" evidence="9">
    <location>
        <begin position="102"/>
        <end position="189"/>
    </location>
</feature>
<protein>
    <submittedName>
        <fullName evidence="11">Tail sheath protein</fullName>
    </submittedName>
</protein>
<keyword evidence="3" id="KW-1227">Viral tail protein</keyword>
<dbReference type="Pfam" id="PF17482">
    <property type="entry name" value="Phage_sheath_1C"/>
    <property type="match status" value="1"/>
</dbReference>
<reference evidence="11" key="1">
    <citation type="journal article" date="2021" name="Proc. Natl. Acad. Sci. U.S.A.">
        <title>A Catalog of Tens of Thousands of Viruses from Human Metagenomes Reveals Hidden Associations with Chronic Diseases.</title>
        <authorList>
            <person name="Tisza M.J."/>
            <person name="Buck C.B."/>
        </authorList>
    </citation>
    <scope>NUCLEOTIDE SEQUENCE</scope>
    <source>
        <strain evidence="11">CtZpP9</strain>
    </source>
</reference>
<proteinExistence type="inferred from homology"/>
<dbReference type="Pfam" id="PF04984">
    <property type="entry name" value="Phage_sheath_1"/>
    <property type="match status" value="1"/>
</dbReference>
<dbReference type="InterPro" id="IPR035326">
    <property type="entry name" value="Beta_sandwich_Seath"/>
</dbReference>
<evidence type="ECO:0000259" key="10">
    <source>
        <dbReference type="Pfam" id="PF17482"/>
    </source>
</evidence>
<keyword evidence="5" id="KW-1229">Viral tail sheath protein</keyword>
<dbReference type="Gene3D" id="3.30.1370.220">
    <property type="match status" value="1"/>
</dbReference>
<evidence type="ECO:0000313" key="11">
    <source>
        <dbReference type="EMBL" id="DAD86369.1"/>
    </source>
</evidence>
<dbReference type="Gene3D" id="3.30.1490.360">
    <property type="match status" value="1"/>
</dbReference>
<dbReference type="InterPro" id="IPR020287">
    <property type="entry name" value="Tail_sheath_C"/>
</dbReference>
<dbReference type="EMBL" id="BK014998">
    <property type="protein sequence ID" value="DAD86369.1"/>
    <property type="molecule type" value="Genomic_DNA"/>
</dbReference>
<dbReference type="GO" id="GO:0098027">
    <property type="term" value="C:virus tail, sheath"/>
    <property type="evidence" value="ECO:0007669"/>
    <property type="project" value="UniProtKB-KW"/>
</dbReference>
<evidence type="ECO:0000256" key="5">
    <source>
        <dbReference type="ARBA" id="ARBA00023003"/>
    </source>
</evidence>
<dbReference type="Gene3D" id="3.30.360.90">
    <property type="match status" value="1"/>
</dbReference>
<keyword evidence="6" id="KW-1171">Viral genome ejection through host cell envelope</keyword>
<feature type="domain" description="Tail sheath protein subtilisin-like" evidence="8">
    <location>
        <begin position="190"/>
        <end position="338"/>
    </location>
</feature>